<evidence type="ECO:0000256" key="11">
    <source>
        <dbReference type="ARBA" id="ARBA00023187"/>
    </source>
</evidence>
<keyword evidence="5 14" id="KW-0507">mRNA processing</keyword>
<dbReference type="PANTHER" id="PTHR43995">
    <property type="entry name" value="PRE-MRNA-PROCESSING FACTOR 19"/>
    <property type="match status" value="1"/>
</dbReference>
<protein>
    <recommendedName>
        <fullName evidence="14">Pre-mRNA-processing factor 19</fullName>
        <ecNumber evidence="14">2.3.2.27</ecNumber>
    </recommendedName>
</protein>
<evidence type="ECO:0000256" key="2">
    <source>
        <dbReference type="ARBA" id="ARBA00004906"/>
    </source>
</evidence>
<dbReference type="SMART" id="SM00504">
    <property type="entry name" value="Ubox"/>
    <property type="match status" value="1"/>
</dbReference>
<dbReference type="SUPFAM" id="SSF57850">
    <property type="entry name" value="RING/U-box"/>
    <property type="match status" value="1"/>
</dbReference>
<evidence type="ECO:0000313" key="17">
    <source>
        <dbReference type="EMBL" id="CCG25498.1"/>
    </source>
</evidence>
<reference evidence="17 18" key="1">
    <citation type="journal article" date="2012" name="PLoS ONE">
        <title>Sequence and analysis of the genome of the pathogenic yeast Candida orthopsilosis.</title>
        <authorList>
            <person name="Riccombeni A."/>
            <person name="Vidanes G."/>
            <person name="Proux-Wera E."/>
            <person name="Wolfe K.H."/>
            <person name="Butler G."/>
        </authorList>
    </citation>
    <scope>NUCLEOTIDE SEQUENCE [LARGE SCALE GENOMIC DNA]</scope>
    <source>
        <strain evidence="17 18">Co 90-125</strain>
    </source>
</reference>
<evidence type="ECO:0000256" key="12">
    <source>
        <dbReference type="ARBA" id="ARBA00023204"/>
    </source>
</evidence>
<evidence type="ECO:0000256" key="8">
    <source>
        <dbReference type="ARBA" id="ARBA00022737"/>
    </source>
</evidence>
<keyword evidence="18" id="KW-1185">Reference proteome</keyword>
<gene>
    <name evidence="17" type="ORF">CORT_0C01210</name>
</gene>
<dbReference type="EMBL" id="HE681721">
    <property type="protein sequence ID" value="CCG25498.1"/>
    <property type="molecule type" value="Genomic_DNA"/>
</dbReference>
<comment type="similarity">
    <text evidence="3 14">Belongs to the WD repeat PRP19 family.</text>
</comment>
<evidence type="ECO:0000256" key="3">
    <source>
        <dbReference type="ARBA" id="ARBA00006388"/>
    </source>
</evidence>
<feature type="domain" description="U-box" evidence="16">
    <location>
        <begin position="1"/>
        <end position="70"/>
    </location>
</feature>
<dbReference type="SUPFAM" id="SSF50969">
    <property type="entry name" value="YVTN repeat-like/Quinoprotein amine dehydrogenase"/>
    <property type="match status" value="1"/>
</dbReference>
<evidence type="ECO:0000256" key="15">
    <source>
        <dbReference type="SAM" id="Coils"/>
    </source>
</evidence>
<keyword evidence="8" id="KW-0677">Repeat</keyword>
<proteinExistence type="inferred from homology"/>
<keyword evidence="13 14" id="KW-0539">Nucleus</keyword>
<dbReference type="GO" id="GO:0061630">
    <property type="term" value="F:ubiquitin protein ligase activity"/>
    <property type="evidence" value="ECO:0007669"/>
    <property type="project" value="UniProtKB-UniRule"/>
</dbReference>
<dbReference type="AlphaFoldDB" id="H8X2F1"/>
<keyword evidence="4" id="KW-0853">WD repeat</keyword>
<sequence length="491" mass="54685">MICAISGEEVKDPIVSPKSGAVFERKYIEHFVSTNGTDPINNETLTIDELIPLRVQASFASNSAQPSNTFIPNILSTLQSEYNAMVAEISTLRKNLESLQQELSVSLYRQDAAINVATRAIKERDEAREALEKLTTSVKTKINIDENGEKADQMEEDDGVHNISDIHPARDELFKSHKALKVKSPYKSDKLSVVQDRVISKVFGVNVDFVLFCSHVKILIGAHKNEVLQYDVKSETLNVWKSGLKTIGQIVYNNNGILAAVTGTKISFSTGDTFTMKRKVLSINTHPSLNLFVITSAGNWYVSNTKEIIATHPTDSDLIKGDIHGDGEIFAAYNGEKIKLMSLVSGDELAAYDIENKHVQQISFAANGYWLLVLSTSDNSNTIQVFDLRKNLEVNKLEIQKDRRVDKFIIDPSSSLIIVETDSNYSSYSYSKKTKSWSEIESLDLAASNNEKLFLYSNGEDVVNDGDVKFVHYNPDADNLIVEKLAEEEAI</sequence>
<keyword evidence="10 14" id="KW-0833">Ubl conjugation pathway</keyword>
<dbReference type="GO" id="GO:0005737">
    <property type="term" value="C:cytoplasm"/>
    <property type="evidence" value="ECO:0007669"/>
    <property type="project" value="TreeGrafter"/>
</dbReference>
<evidence type="ECO:0000256" key="9">
    <source>
        <dbReference type="ARBA" id="ARBA00022763"/>
    </source>
</evidence>
<dbReference type="GO" id="GO:0071006">
    <property type="term" value="C:U2-type catalytic step 1 spliceosome"/>
    <property type="evidence" value="ECO:0007669"/>
    <property type="project" value="TreeGrafter"/>
</dbReference>
<keyword evidence="11 14" id="KW-0508">mRNA splicing</keyword>
<evidence type="ECO:0000256" key="13">
    <source>
        <dbReference type="ARBA" id="ARBA00023242"/>
    </source>
</evidence>
<dbReference type="GO" id="GO:0000398">
    <property type="term" value="P:mRNA splicing, via spliceosome"/>
    <property type="evidence" value="ECO:0007669"/>
    <property type="project" value="InterPro"/>
</dbReference>
<evidence type="ECO:0000256" key="1">
    <source>
        <dbReference type="ARBA" id="ARBA00004123"/>
    </source>
</evidence>
<dbReference type="PROSITE" id="PS51698">
    <property type="entry name" value="U_BOX"/>
    <property type="match status" value="1"/>
</dbReference>
<dbReference type="Proteomes" id="UP000005018">
    <property type="component" value="Chromosome 3"/>
</dbReference>
<dbReference type="InterPro" id="IPR055340">
    <property type="entry name" value="RING-Ubox_PRP19"/>
</dbReference>
<dbReference type="Pfam" id="PF08606">
    <property type="entry name" value="Prp19"/>
    <property type="match status" value="1"/>
</dbReference>
<dbReference type="HOGENOM" id="CLU_023894_0_1_1"/>
<dbReference type="InterPro" id="IPR015943">
    <property type="entry name" value="WD40/YVTN_repeat-like_dom_sf"/>
</dbReference>
<dbReference type="Gene3D" id="2.130.10.10">
    <property type="entry name" value="YVTN repeat-like/Quinoprotein amine dehydrogenase"/>
    <property type="match status" value="1"/>
</dbReference>
<dbReference type="InterPro" id="IPR013915">
    <property type="entry name" value="Prp19_cc"/>
</dbReference>
<keyword evidence="7 14" id="KW-0747">Spliceosome</keyword>
<keyword evidence="15" id="KW-0175">Coiled coil</keyword>
<evidence type="ECO:0000256" key="10">
    <source>
        <dbReference type="ARBA" id="ARBA00022786"/>
    </source>
</evidence>
<dbReference type="GeneID" id="14539780"/>
<dbReference type="GO" id="GO:0006281">
    <property type="term" value="P:DNA repair"/>
    <property type="evidence" value="ECO:0007669"/>
    <property type="project" value="UniProtKB-KW"/>
</dbReference>
<dbReference type="Pfam" id="PF04564">
    <property type="entry name" value="U-box"/>
    <property type="match status" value="1"/>
</dbReference>
<feature type="coiled-coil region" evidence="15">
    <location>
        <begin position="75"/>
        <end position="137"/>
    </location>
</feature>
<dbReference type="GO" id="GO:0070534">
    <property type="term" value="P:protein K63-linked ubiquitination"/>
    <property type="evidence" value="ECO:0007669"/>
    <property type="project" value="UniProtKB-UniRule"/>
</dbReference>
<comment type="pathway">
    <text evidence="2 14">Protein modification; protein ubiquitination.</text>
</comment>
<dbReference type="RefSeq" id="XP_003868402.1">
    <property type="nucleotide sequence ID" value="XM_003868354.1"/>
</dbReference>
<accession>H8X2F1</accession>
<evidence type="ECO:0000256" key="6">
    <source>
        <dbReference type="ARBA" id="ARBA00022679"/>
    </source>
</evidence>
<keyword evidence="12 14" id="KW-0234">DNA repair</keyword>
<organism evidence="17 18">
    <name type="scientific">Candida orthopsilosis (strain 90-125)</name>
    <name type="common">Yeast</name>
    <dbReference type="NCBI Taxonomy" id="1136231"/>
    <lineage>
        <taxon>Eukaryota</taxon>
        <taxon>Fungi</taxon>
        <taxon>Dikarya</taxon>
        <taxon>Ascomycota</taxon>
        <taxon>Saccharomycotina</taxon>
        <taxon>Pichiomycetes</taxon>
        <taxon>Debaryomycetaceae</taxon>
        <taxon>Candida/Lodderomyces clade</taxon>
        <taxon>Candida</taxon>
    </lineage>
</organism>
<dbReference type="KEGG" id="cot:CORT_0C01210"/>
<dbReference type="UniPathway" id="UPA00143"/>
<comment type="subunit">
    <text evidence="14">Homotetramer.</text>
</comment>
<dbReference type="CDD" id="cd16656">
    <property type="entry name" value="RING-Ubox_PRP19"/>
    <property type="match status" value="1"/>
</dbReference>
<dbReference type="FunFam" id="3.30.40.10:FF:000027">
    <property type="entry name" value="Pre-mRNA-processing factor 19, putative"/>
    <property type="match status" value="1"/>
</dbReference>
<evidence type="ECO:0000256" key="14">
    <source>
        <dbReference type="RuleBase" id="RU367101"/>
    </source>
</evidence>
<evidence type="ECO:0000259" key="16">
    <source>
        <dbReference type="PROSITE" id="PS51698"/>
    </source>
</evidence>
<keyword evidence="6 14" id="KW-0808">Transferase</keyword>
<evidence type="ECO:0000256" key="7">
    <source>
        <dbReference type="ARBA" id="ARBA00022728"/>
    </source>
</evidence>
<keyword evidence="9 14" id="KW-0227">DNA damage</keyword>
<dbReference type="InterPro" id="IPR011044">
    <property type="entry name" value="Quino_amine_DH_bsu"/>
</dbReference>
<dbReference type="PANTHER" id="PTHR43995:SF1">
    <property type="entry name" value="PRE-MRNA-PROCESSING FACTOR 19"/>
    <property type="match status" value="1"/>
</dbReference>
<dbReference type="Gene3D" id="3.30.40.10">
    <property type="entry name" value="Zinc/RING finger domain, C3HC4 (zinc finger)"/>
    <property type="match status" value="1"/>
</dbReference>
<dbReference type="InterPro" id="IPR013083">
    <property type="entry name" value="Znf_RING/FYVE/PHD"/>
</dbReference>
<dbReference type="eggNOG" id="KOG0289">
    <property type="taxonomic scope" value="Eukaryota"/>
</dbReference>
<evidence type="ECO:0000256" key="4">
    <source>
        <dbReference type="ARBA" id="ARBA00022574"/>
    </source>
</evidence>
<comment type="subcellular location">
    <subcellularLocation>
        <location evidence="1 14">Nucleus</location>
    </subcellularLocation>
</comment>
<dbReference type="EC" id="2.3.2.27" evidence="14"/>
<dbReference type="GO" id="GO:0000974">
    <property type="term" value="C:Prp19 complex"/>
    <property type="evidence" value="ECO:0007669"/>
    <property type="project" value="UniProtKB-UniRule"/>
</dbReference>
<evidence type="ECO:0000313" key="18">
    <source>
        <dbReference type="Proteomes" id="UP000005018"/>
    </source>
</evidence>
<dbReference type="InterPro" id="IPR038959">
    <property type="entry name" value="Prp19"/>
</dbReference>
<comment type="function">
    <text evidence="14">Ubiquitin-protein ligase which is mainly involved pre-mRNA splicing and DNA repair. Required for pre-mRNA splicing as component of the spliceosome.</text>
</comment>
<dbReference type="InterPro" id="IPR003613">
    <property type="entry name" value="Ubox_domain"/>
</dbReference>
<comment type="catalytic activity">
    <reaction evidence="14">
        <text>S-ubiquitinyl-[E2 ubiquitin-conjugating enzyme]-L-cysteine + [acceptor protein]-L-lysine = [E2 ubiquitin-conjugating enzyme]-L-cysteine + N(6)-ubiquitinyl-[acceptor protein]-L-lysine.</text>
        <dbReference type="EC" id="2.3.2.27"/>
    </reaction>
</comment>
<evidence type="ECO:0000256" key="5">
    <source>
        <dbReference type="ARBA" id="ARBA00022664"/>
    </source>
</evidence>
<name>H8X2F1_CANO9</name>
<dbReference type="OrthoDB" id="687049at2759"/>